<evidence type="ECO:0000259" key="6">
    <source>
        <dbReference type="Pfam" id="PF00732"/>
    </source>
</evidence>
<dbReference type="EMBL" id="CADEBD010000336">
    <property type="protein sequence ID" value="CAB3247313.1"/>
    <property type="molecule type" value="Genomic_DNA"/>
</dbReference>
<feature type="domain" description="Glucose-methanol-choline oxidoreductase C-terminal" evidence="7">
    <location>
        <begin position="352"/>
        <end position="443"/>
    </location>
</feature>
<dbReference type="InterPro" id="IPR012132">
    <property type="entry name" value="GMC_OxRdtase"/>
</dbReference>
<comment type="similarity">
    <text evidence="2">Belongs to the GMC oxidoreductase family.</text>
</comment>
<evidence type="ECO:0000259" key="7">
    <source>
        <dbReference type="Pfam" id="PF05199"/>
    </source>
</evidence>
<dbReference type="GO" id="GO:0016614">
    <property type="term" value="F:oxidoreductase activity, acting on CH-OH group of donors"/>
    <property type="evidence" value="ECO:0007669"/>
    <property type="project" value="InterPro"/>
</dbReference>
<keyword evidence="3" id="KW-0285">Flavoprotein</keyword>
<evidence type="ECO:0000256" key="3">
    <source>
        <dbReference type="ARBA" id="ARBA00022630"/>
    </source>
</evidence>
<comment type="caution">
    <text evidence="9">The sequence shown here is derived from an EMBL/GenBank/DDBJ whole genome shotgun (WGS) entry which is preliminary data.</text>
</comment>
<sequence>MAGVFTVLPSSVFDYNLTTVNDQRIAQNLQGGVIELTAGKMLGGSSALDHMIHVHGDPPDYDNWATILGDDSWSYKNIQQYLKQQEKLTDPELLTSEFASLHGTDGPIRIRKQSSSANDNLLAAFKELGHNVVDDTTSTTSSLGATEPLLEIDDQVQQSNAETYLGEAKSRSNLCVALHITVTKILIENNVAVGVEVVDSNGDHSKLYAKKEVLVSAGGLNSPKILRLSGIGPRLHLESLVIDVIADLPVGENFQDHPSAVLFYQLEQDTSATPKANPYKFPVPTTCLYATLNSEQTYPDYQSINLLFPHDSTATVQLCSNIFKYSDDVCNKWFAASAGRNTLFSVHNLMIPKSRGKLELASADYRDDPLVYTGTYSDSEGADLALMTKALADFNKLTTTTYFKSVNGALVDLGFCSDKKTESEFWECYALSMSATMWHYMGT</sequence>
<evidence type="ECO:0000313" key="11">
    <source>
        <dbReference type="Proteomes" id="UP000494256"/>
    </source>
</evidence>
<dbReference type="PANTHER" id="PTHR11552">
    <property type="entry name" value="GLUCOSE-METHANOL-CHOLINE GMC OXIDOREDUCTASE"/>
    <property type="match status" value="1"/>
</dbReference>
<organism evidence="9 11">
    <name type="scientific">Arctia plantaginis</name>
    <name type="common">Wood tiger moth</name>
    <name type="synonym">Phalaena plantaginis</name>
    <dbReference type="NCBI Taxonomy" id="874455"/>
    <lineage>
        <taxon>Eukaryota</taxon>
        <taxon>Metazoa</taxon>
        <taxon>Ecdysozoa</taxon>
        <taxon>Arthropoda</taxon>
        <taxon>Hexapoda</taxon>
        <taxon>Insecta</taxon>
        <taxon>Pterygota</taxon>
        <taxon>Neoptera</taxon>
        <taxon>Endopterygota</taxon>
        <taxon>Lepidoptera</taxon>
        <taxon>Glossata</taxon>
        <taxon>Ditrysia</taxon>
        <taxon>Noctuoidea</taxon>
        <taxon>Erebidae</taxon>
        <taxon>Arctiinae</taxon>
        <taxon>Arctia</taxon>
    </lineage>
</organism>
<evidence type="ECO:0000313" key="9">
    <source>
        <dbReference type="EMBL" id="CAB3247313.1"/>
    </source>
</evidence>
<dbReference type="SUPFAM" id="SSF51905">
    <property type="entry name" value="FAD/NAD(P)-binding domain"/>
    <property type="match status" value="1"/>
</dbReference>
<protein>
    <submittedName>
        <fullName evidence="9">Uncharacterized protein</fullName>
    </submittedName>
</protein>
<dbReference type="SUPFAM" id="SSF54373">
    <property type="entry name" value="FAD-linked reductases, C-terminal domain"/>
    <property type="match status" value="1"/>
</dbReference>
<evidence type="ECO:0000256" key="2">
    <source>
        <dbReference type="ARBA" id="ARBA00010790"/>
    </source>
</evidence>
<dbReference type="InterPro" id="IPR036188">
    <property type="entry name" value="FAD/NAD-bd_sf"/>
</dbReference>
<evidence type="ECO:0000256" key="4">
    <source>
        <dbReference type="ARBA" id="ARBA00022827"/>
    </source>
</evidence>
<evidence type="ECO:0000256" key="1">
    <source>
        <dbReference type="ARBA" id="ARBA00001974"/>
    </source>
</evidence>
<accession>A0A8S1AKG7</accession>
<keyword evidence="10" id="KW-1185">Reference proteome</keyword>
<dbReference type="Gene3D" id="3.50.50.60">
    <property type="entry name" value="FAD/NAD(P)-binding domain"/>
    <property type="match status" value="1"/>
</dbReference>
<dbReference type="Pfam" id="PF00732">
    <property type="entry name" value="GMC_oxred_N"/>
    <property type="match status" value="1"/>
</dbReference>
<dbReference type="PIRSF" id="PIRSF000137">
    <property type="entry name" value="Alcohol_oxidase"/>
    <property type="match status" value="1"/>
</dbReference>
<dbReference type="Proteomes" id="UP000494256">
    <property type="component" value="Unassembled WGS sequence"/>
</dbReference>
<dbReference type="AlphaFoldDB" id="A0A8S1AKG7"/>
<feature type="binding site" evidence="5">
    <location>
        <position position="182"/>
    </location>
    <ligand>
        <name>FAD</name>
        <dbReference type="ChEBI" id="CHEBI:57692"/>
    </ligand>
</feature>
<dbReference type="EMBL" id="CADEBC010000517">
    <property type="protein sequence ID" value="CAB3242553.1"/>
    <property type="molecule type" value="Genomic_DNA"/>
</dbReference>
<dbReference type="GO" id="GO:0050660">
    <property type="term" value="F:flavin adenine dinucleotide binding"/>
    <property type="evidence" value="ECO:0007669"/>
    <property type="project" value="InterPro"/>
</dbReference>
<name>A0A8S1AKG7_ARCPL</name>
<dbReference type="Gene3D" id="3.30.560.10">
    <property type="entry name" value="Glucose Oxidase, domain 3"/>
    <property type="match status" value="1"/>
</dbReference>
<dbReference type="InterPro" id="IPR007867">
    <property type="entry name" value="GMC_OxRtase_C"/>
</dbReference>
<dbReference type="OrthoDB" id="269227at2759"/>
<comment type="cofactor">
    <cofactor evidence="1 5">
        <name>FAD</name>
        <dbReference type="ChEBI" id="CHEBI:57692"/>
    </cofactor>
</comment>
<dbReference type="Pfam" id="PF05199">
    <property type="entry name" value="GMC_oxred_C"/>
    <property type="match status" value="1"/>
</dbReference>
<gene>
    <name evidence="9" type="ORF">APLA_LOCUS11866</name>
    <name evidence="8" type="ORF">APLA_LOCUS9074</name>
</gene>
<evidence type="ECO:0000256" key="5">
    <source>
        <dbReference type="PIRSR" id="PIRSR000137-2"/>
    </source>
</evidence>
<dbReference type="InterPro" id="IPR000172">
    <property type="entry name" value="GMC_OxRdtase_N"/>
</dbReference>
<proteinExistence type="inferred from homology"/>
<keyword evidence="4 5" id="KW-0274">FAD</keyword>
<evidence type="ECO:0000313" key="8">
    <source>
        <dbReference type="EMBL" id="CAB3242553.1"/>
    </source>
</evidence>
<feature type="binding site" evidence="5">
    <location>
        <begin position="438"/>
        <end position="439"/>
    </location>
    <ligand>
        <name>FAD</name>
        <dbReference type="ChEBI" id="CHEBI:57692"/>
    </ligand>
</feature>
<feature type="domain" description="Glucose-methanol-choline oxidoreductase N-terminal" evidence="6">
    <location>
        <begin position="31"/>
        <end position="258"/>
    </location>
</feature>
<evidence type="ECO:0000313" key="10">
    <source>
        <dbReference type="Proteomes" id="UP000494106"/>
    </source>
</evidence>
<dbReference type="PANTHER" id="PTHR11552:SF147">
    <property type="entry name" value="CHOLINE DEHYDROGENASE, MITOCHONDRIAL"/>
    <property type="match status" value="1"/>
</dbReference>
<dbReference type="Proteomes" id="UP000494106">
    <property type="component" value="Unassembled WGS sequence"/>
</dbReference>
<reference evidence="10 11" key="1">
    <citation type="submission" date="2020-04" db="EMBL/GenBank/DDBJ databases">
        <authorList>
            <person name="Wallbank WR R."/>
            <person name="Pardo Diaz C."/>
            <person name="Kozak K."/>
            <person name="Martin S."/>
            <person name="Jiggins C."/>
            <person name="Moest M."/>
            <person name="Warren A I."/>
            <person name="Byers J.R.P. K."/>
            <person name="Montejo-Kovacevich G."/>
            <person name="Yen C E."/>
        </authorList>
    </citation>
    <scope>NUCLEOTIDE SEQUENCE [LARGE SCALE GENOMIC DNA]</scope>
</reference>